<dbReference type="GO" id="GO:0009507">
    <property type="term" value="C:chloroplast"/>
    <property type="evidence" value="ECO:0007669"/>
    <property type="project" value="UniProtKB-SubCell"/>
</dbReference>
<dbReference type="EC" id="2.7.7.6" evidence="6"/>
<dbReference type="Pfam" id="PF04998">
    <property type="entry name" value="RNA_pol_Rpb1_5"/>
    <property type="match status" value="1"/>
</dbReference>
<name>A0A2U8KJY7_9TRAC</name>
<dbReference type="Gene3D" id="1.10.1790.20">
    <property type="match status" value="1"/>
</dbReference>
<dbReference type="InterPro" id="IPR007081">
    <property type="entry name" value="RNA_pol_Rpb1_5"/>
</dbReference>
<dbReference type="HAMAP" id="MF_01324">
    <property type="entry name" value="RNApol_bact_RpoC2"/>
    <property type="match status" value="1"/>
</dbReference>
<evidence type="ECO:0000313" key="9">
    <source>
        <dbReference type="EMBL" id="AWK92414.1"/>
    </source>
</evidence>
<dbReference type="GO" id="GO:0000428">
    <property type="term" value="C:DNA-directed RNA polymerase complex"/>
    <property type="evidence" value="ECO:0007669"/>
    <property type="project" value="UniProtKB-KW"/>
</dbReference>
<dbReference type="GO" id="GO:0003677">
    <property type="term" value="F:DNA binding"/>
    <property type="evidence" value="ECO:0007669"/>
    <property type="project" value="UniProtKB-UniRule"/>
</dbReference>
<dbReference type="PANTHER" id="PTHR34995">
    <property type="entry name" value="DNA-DIRECTED RNA POLYMERASE SUBUNIT BETA"/>
    <property type="match status" value="1"/>
</dbReference>
<comment type="catalytic activity">
    <reaction evidence="6">
        <text>RNA(n) + a ribonucleoside 5'-triphosphate = RNA(n+1) + diphosphate</text>
        <dbReference type="Rhea" id="RHEA:21248"/>
        <dbReference type="Rhea" id="RHEA-COMP:14527"/>
        <dbReference type="Rhea" id="RHEA-COMP:17342"/>
        <dbReference type="ChEBI" id="CHEBI:33019"/>
        <dbReference type="ChEBI" id="CHEBI:61557"/>
        <dbReference type="ChEBI" id="CHEBI:140395"/>
        <dbReference type="EC" id="2.7.7.6"/>
    </reaction>
</comment>
<geneLocation type="chloroplast" evidence="9"/>
<accession>A0A2U8KJY7</accession>
<protein>
    <recommendedName>
        <fullName evidence="6">DNA-directed RNA polymerase subunit beta''</fullName>
        <ecNumber evidence="6">2.7.7.6</ecNumber>
    </recommendedName>
    <alternativeName>
        <fullName evidence="6">PEP</fullName>
    </alternativeName>
    <alternativeName>
        <fullName evidence="6">Plastid-encoded RNA polymerase subunit beta''</fullName>
        <shortName evidence="6">RNA polymerase subunit beta''</shortName>
    </alternativeName>
</protein>
<feature type="binding site" evidence="6">
    <location>
        <position position="304"/>
    </location>
    <ligand>
        <name>Zn(2+)</name>
        <dbReference type="ChEBI" id="CHEBI:29105"/>
    </ligand>
</feature>
<comment type="subunit">
    <text evidence="6">In plastids the minimal PEP RNA polymerase catalytic core is composed of four subunits: alpha, beta, beta', and beta''. When a (nuclear-encoded) sigma factor is associated with the core the holoenzyme is formed, which can initiate transcription.</text>
</comment>
<keyword evidence="9" id="KW-0150">Chloroplast</keyword>
<dbReference type="SUPFAM" id="SSF64484">
    <property type="entry name" value="beta and beta-prime subunits of DNA dependent RNA-polymerase"/>
    <property type="match status" value="1"/>
</dbReference>
<dbReference type="Pfam" id="PF05000">
    <property type="entry name" value="RNA_pol_Rpb1_4"/>
    <property type="match status" value="1"/>
</dbReference>
<keyword evidence="5 6" id="KW-0804">Transcription</keyword>
<evidence type="ECO:0000256" key="6">
    <source>
        <dbReference type="HAMAP-Rule" id="MF_01324"/>
    </source>
</evidence>
<keyword evidence="4 6" id="KW-0548">Nucleotidyltransferase</keyword>
<evidence type="ECO:0000256" key="1">
    <source>
        <dbReference type="ARBA" id="ARBA00022478"/>
    </source>
</evidence>
<dbReference type="Gene3D" id="1.10.274.100">
    <property type="entry name" value="RNA polymerase Rpb1, domain 3"/>
    <property type="match status" value="1"/>
</dbReference>
<feature type="binding site" evidence="6">
    <location>
        <position position="294"/>
    </location>
    <ligand>
        <name>Zn(2+)</name>
        <dbReference type="ChEBI" id="CHEBI:29105"/>
    </ligand>
</feature>
<keyword evidence="1 6" id="KW-0240">DNA-directed RNA polymerase</keyword>
<keyword evidence="6" id="KW-0479">Metal-binding</keyword>
<dbReference type="EMBL" id="MG668902">
    <property type="protein sequence ID" value="AWK92414.1"/>
    <property type="molecule type" value="Genomic_DNA"/>
</dbReference>
<dbReference type="InterPro" id="IPR012756">
    <property type="entry name" value="DNA-dir_RpoC2_beta_pp"/>
</dbReference>
<comment type="cofactor">
    <cofactor evidence="6">
        <name>Zn(2+)</name>
        <dbReference type="ChEBI" id="CHEBI:29105"/>
    </cofactor>
    <text evidence="6">Binds 1 Zn(2+) ion per subunit.</text>
</comment>
<keyword evidence="3 6" id="KW-0808">Transferase</keyword>
<dbReference type="PANTHER" id="PTHR34995:SF1">
    <property type="entry name" value="DNA-DIRECTED RNA POLYMERASE SUBUNIT BETA"/>
    <property type="match status" value="1"/>
</dbReference>
<sequence length="1441" mass="163804">MAESDKLLLYNKVMDRTAIKQFISRLIIHFGMVYTAHIPDQPKTLGFQQATYKAVSLGIDDPSTTPSKGWFIRDAERQGSYEEEHHRYGNVHAVERLRQLIDTRYTTSEYMKQEMTPNFKITDPSNPVHMMSFPGARGNISQIHQLLGMRGSMSDPKGQIIDLPIQSNSREGPSLTEYIISCYGARKGVVDIAIRTADAGYLTRRLVEVVQHIVVRRIDCGTIEGILISPIRDEQRNIRMIAESRLIGRVLADNVYVDARCIATRDQDIGAELANQLMFQTQPISISIRSPLTCKSMFWICKLCYGWSLTHGNPVESGEAVGIIAGQSIGEPGTQLTLRTFHTGGIFTGGIAQHIRTPFTGIIKSNTDSVYPTRTRHGHPAWICDNDLSITIGNKYEVRNSTIPPQSLILVQNNQHVESKQVIAEVHVTTSTSKERIKKSIYSSLDGEMHWGAKVRHNPEHVHSNIHFITKTSYVRVLSGRFHSIGGIRFFYRDEDQIDVQFPLTEENKPLLDSHSKKDQINPESFNFFSRRNKKTFNHSEFDHSISNNRDWNSIYSIFILHGYKVTQKHKKGRVFFLPERDRNRYNEQIPDFEFVPKISKNGVLQNDDILAISNDPRYITKDWGIIKYGTIKIDSIGKKNEIIGNRKTKIFMTRHEIIGGGNFFSIPEEVHIVHEPFSPILVEDNSIIQAGAKITSDIHSRVSGSVRIRRITDNKFEIRILPGCILHPGKAREISEQRDALIQPGKRIFGKFRSRNWAYLQWIIPRTDKTFALLRPAMEYEIPDKLATTFSHRELLGEQGTLRVKAVQYLLYEDGKEVRINDTGIQLVQTCLVLDREKGSSMRVERAYTSFIEIGTNKTFQFQYFLQLSLIKYSLDTGNNDNDNNNNNDNDDNNNTADSIYILGNKVHYTSHSSNRGSQSFSKHKGIIRILPDRDQENTSFLILSSDDSLSLTLSFTGPKYYDTVEKNDIKFDSDVNASPTEFLKDSLIFPSESNKSTQFDLKGITADFISSIQEDLQENLTQVTPLEKLGILGNLHSIANPLSSLCWLTHGRVPSNKYSIIENLKNTSEVPKWYFSDENRRNSHLIFCKNIIFYLLNWCFSLFCPYKKTFRLVSLGQLICEGVSTSEYGPLFRSCQIIAIHIEFVVIRLAKPYLANVGATVHNSCGDIVKEGDASITSIYERLRFENIILQGLPKIEQLLESRPNTSVSMDFKDSFEDRNNDVTWIFGYPWSFFLSARVSLEQSRIDSVDQIQKGYRSQGVKISDKHLEIIVRQMTSKIVTLEDGIANVSSPGEPIEVSRAQRMNRALEEEIPYKPILLGITKASINTKSFLSEVSFQETTRILARAAIRGKIDRLKGLKENVIPGGIVPAGTGCREAIWQVTPEKKGGIYLGTKNNKLFINEIKHILFYGEKEFPISSSKKTIHEVLRTLVSEADFDK</sequence>
<evidence type="ECO:0000256" key="5">
    <source>
        <dbReference type="ARBA" id="ARBA00023163"/>
    </source>
</evidence>
<reference evidence="9" key="1">
    <citation type="submission" date="2017-12" db="EMBL/GenBank/DDBJ databases">
        <title>A whole chloroplast genome phylogeny of diploid species of Isoetes (Isoetaceae, Lycopodiophyta) in the southeastern United States.</title>
        <authorList>
            <person name="Schafran P.W."/>
            <person name="Zimmer E.A."/>
            <person name="Taylor W.C."/>
            <person name="Musselman L.J."/>
        </authorList>
    </citation>
    <scope>NUCLEOTIDE SEQUENCE</scope>
</reference>
<feature type="binding site" evidence="6">
    <location>
        <position position="301"/>
    </location>
    <ligand>
        <name>Zn(2+)</name>
        <dbReference type="ChEBI" id="CHEBI:29105"/>
    </ligand>
</feature>
<evidence type="ECO:0000259" key="7">
    <source>
        <dbReference type="Pfam" id="PF04998"/>
    </source>
</evidence>
<dbReference type="InterPro" id="IPR038120">
    <property type="entry name" value="Rpb1_funnel_sf"/>
</dbReference>
<evidence type="ECO:0000256" key="4">
    <source>
        <dbReference type="ARBA" id="ARBA00022695"/>
    </source>
</evidence>
<dbReference type="InterPro" id="IPR007083">
    <property type="entry name" value="RNA_pol_Rpb1_4"/>
</dbReference>
<comment type="function">
    <text evidence="6">DNA-dependent RNA polymerase catalyzes the transcription of DNA into RNA using the four ribonucleoside triphosphates as substrates.</text>
</comment>
<evidence type="ECO:0000256" key="2">
    <source>
        <dbReference type="ARBA" id="ARBA00022640"/>
    </source>
</evidence>
<feature type="domain" description="RNA polymerase Rpb1" evidence="8">
    <location>
        <begin position="93"/>
        <end position="161"/>
    </location>
</feature>
<organism evidence="9">
    <name type="scientific">Isoetes valida</name>
    <dbReference type="NCBI Taxonomy" id="264947"/>
    <lineage>
        <taxon>Eukaryota</taxon>
        <taxon>Viridiplantae</taxon>
        <taxon>Streptophyta</taxon>
        <taxon>Embryophyta</taxon>
        <taxon>Tracheophyta</taxon>
        <taxon>Lycopodiopsida</taxon>
        <taxon>Isoetales</taxon>
        <taxon>Isoetaceae</taxon>
        <taxon>Isoetes</taxon>
    </lineage>
</organism>
<comment type="subcellular location">
    <subcellularLocation>
        <location evidence="6">Plastid</location>
        <location evidence="6">Chloroplast</location>
    </subcellularLocation>
</comment>
<feature type="binding site" evidence="6">
    <location>
        <position position="220"/>
    </location>
    <ligand>
        <name>Zn(2+)</name>
        <dbReference type="ChEBI" id="CHEBI:29105"/>
    </ligand>
</feature>
<dbReference type="NCBIfam" id="TIGR02388">
    <property type="entry name" value="rpoC2_cyan"/>
    <property type="match status" value="1"/>
</dbReference>
<dbReference type="InterPro" id="IPR050254">
    <property type="entry name" value="RNA_pol_beta''_euk"/>
</dbReference>
<dbReference type="GeneID" id="37501819"/>
<evidence type="ECO:0000259" key="8">
    <source>
        <dbReference type="Pfam" id="PF05000"/>
    </source>
</evidence>
<keyword evidence="2 9" id="KW-0934">Plastid</keyword>
<feature type="domain" description="RNA polymerase Rpb1" evidence="7">
    <location>
        <begin position="175"/>
        <end position="569"/>
    </location>
</feature>
<dbReference type="Gene3D" id="1.10.132.30">
    <property type="match status" value="1"/>
</dbReference>
<dbReference type="GO" id="GO:0003899">
    <property type="term" value="F:DNA-directed RNA polymerase activity"/>
    <property type="evidence" value="ECO:0007669"/>
    <property type="project" value="UniProtKB-UniRule"/>
</dbReference>
<keyword evidence="6" id="KW-0862">Zinc</keyword>
<dbReference type="RefSeq" id="YP_009498885.1">
    <property type="nucleotide sequence ID" value="NC_038074.1"/>
</dbReference>
<proteinExistence type="inferred from homology"/>
<comment type="similarity">
    <text evidence="6">Belongs to the RNA polymerase beta' chain family. RpoC2 subfamily.</text>
</comment>
<evidence type="ECO:0000256" key="3">
    <source>
        <dbReference type="ARBA" id="ARBA00022679"/>
    </source>
</evidence>
<gene>
    <name evidence="6 9" type="primary">rpoC2</name>
</gene>
<dbReference type="InterPro" id="IPR042102">
    <property type="entry name" value="RNA_pol_Rpb1_3_sf"/>
</dbReference>
<dbReference type="GO" id="GO:0006351">
    <property type="term" value="P:DNA-templated transcription"/>
    <property type="evidence" value="ECO:0007669"/>
    <property type="project" value="UniProtKB-UniRule"/>
</dbReference>
<dbReference type="GO" id="GO:0008270">
    <property type="term" value="F:zinc ion binding"/>
    <property type="evidence" value="ECO:0007669"/>
    <property type="project" value="UniProtKB-UniRule"/>
</dbReference>
<dbReference type="Gene3D" id="1.10.150.390">
    <property type="match status" value="1"/>
</dbReference>
<dbReference type="CDD" id="cd02655">
    <property type="entry name" value="RNAP_beta'_C"/>
    <property type="match status" value="1"/>
</dbReference>